<evidence type="ECO:0000313" key="3">
    <source>
        <dbReference type="Proteomes" id="UP000420562"/>
    </source>
</evidence>
<sequence length="155" mass="18077">MKIEQVPVTGREDKNSLTPPLRALAEFYEALNGRDMEKMARNWAQSDEAVMDNPLGGIKRGWEEIRGVYERLFNSRSEFRFEFYDYTFHTAGEIFYVAGRERGEFRVGETVLNLAIRTSRIFRLMDGCWRQVHHHGSIDDPDLLASYQKAVLGRR</sequence>
<evidence type="ECO:0000259" key="1">
    <source>
        <dbReference type="Pfam" id="PF13474"/>
    </source>
</evidence>
<feature type="domain" description="SnoaL-like" evidence="1">
    <location>
        <begin position="23"/>
        <end position="138"/>
    </location>
</feature>
<name>A0A7J4ZVA8_9BACT</name>
<dbReference type="EMBL" id="VZQZ01000001">
    <property type="protein sequence ID" value="KAB0667379.1"/>
    <property type="molecule type" value="Genomic_DNA"/>
</dbReference>
<dbReference type="InterPro" id="IPR032710">
    <property type="entry name" value="NTF2-like_dom_sf"/>
</dbReference>
<dbReference type="RefSeq" id="WP_151126532.1">
    <property type="nucleotide sequence ID" value="NZ_VZQZ01000001.1"/>
</dbReference>
<accession>A0A7J4ZVA8</accession>
<reference evidence="2 3" key="1">
    <citation type="submission" date="2019-09" db="EMBL/GenBank/DDBJ databases">
        <title>Geobacter sp. Red96, a novel strain isolated from paddy soil.</title>
        <authorList>
            <person name="Xu Z."/>
            <person name="Masuda Y."/>
            <person name="Itoh H."/>
            <person name="Senoo K."/>
        </authorList>
    </citation>
    <scope>NUCLEOTIDE SEQUENCE [LARGE SCALE GENOMIC DNA]</scope>
    <source>
        <strain evidence="2 3">Red96</strain>
    </source>
</reference>
<organism evidence="2 3">
    <name type="scientific">Oryzomonas japonica</name>
    <dbReference type="NCBI Taxonomy" id="2603858"/>
    <lineage>
        <taxon>Bacteria</taxon>
        <taxon>Pseudomonadati</taxon>
        <taxon>Thermodesulfobacteriota</taxon>
        <taxon>Desulfuromonadia</taxon>
        <taxon>Geobacterales</taxon>
        <taxon>Geobacteraceae</taxon>
        <taxon>Oryzomonas</taxon>
    </lineage>
</organism>
<evidence type="ECO:0000313" key="2">
    <source>
        <dbReference type="EMBL" id="KAB0667379.1"/>
    </source>
</evidence>
<proteinExistence type="predicted"/>
<protein>
    <submittedName>
        <fullName evidence="2">Nuclear transport factor 2 family protein</fullName>
    </submittedName>
</protein>
<dbReference type="Pfam" id="PF13474">
    <property type="entry name" value="SnoaL_3"/>
    <property type="match status" value="1"/>
</dbReference>
<dbReference type="Gene3D" id="3.10.450.50">
    <property type="match status" value="1"/>
</dbReference>
<gene>
    <name evidence="2" type="ORF">F6V25_01365</name>
</gene>
<dbReference type="Proteomes" id="UP000420562">
    <property type="component" value="Unassembled WGS sequence"/>
</dbReference>
<keyword evidence="3" id="KW-1185">Reference proteome</keyword>
<dbReference type="InterPro" id="IPR037401">
    <property type="entry name" value="SnoaL-like"/>
</dbReference>
<comment type="caution">
    <text evidence="2">The sequence shown here is derived from an EMBL/GenBank/DDBJ whole genome shotgun (WGS) entry which is preliminary data.</text>
</comment>
<dbReference type="AlphaFoldDB" id="A0A7J4ZVA8"/>
<dbReference type="SUPFAM" id="SSF54427">
    <property type="entry name" value="NTF2-like"/>
    <property type="match status" value="1"/>
</dbReference>